<evidence type="ECO:0000256" key="2">
    <source>
        <dbReference type="ARBA" id="ARBA00010617"/>
    </source>
</evidence>
<accession>A0ABR3RCM9</accession>
<organism evidence="6 7">
    <name type="scientific">Nothophoma quercina</name>
    <dbReference type="NCBI Taxonomy" id="749835"/>
    <lineage>
        <taxon>Eukaryota</taxon>
        <taxon>Fungi</taxon>
        <taxon>Dikarya</taxon>
        <taxon>Ascomycota</taxon>
        <taxon>Pezizomycotina</taxon>
        <taxon>Dothideomycetes</taxon>
        <taxon>Pleosporomycetidae</taxon>
        <taxon>Pleosporales</taxon>
        <taxon>Pleosporineae</taxon>
        <taxon>Didymellaceae</taxon>
        <taxon>Nothophoma</taxon>
    </lineage>
</organism>
<dbReference type="Gene3D" id="1.10.630.10">
    <property type="entry name" value="Cytochrome P450"/>
    <property type="match status" value="1"/>
</dbReference>
<dbReference type="InterPro" id="IPR002403">
    <property type="entry name" value="Cyt_P450_E_grp-IV"/>
</dbReference>
<evidence type="ECO:0008006" key="8">
    <source>
        <dbReference type="Google" id="ProtNLM"/>
    </source>
</evidence>
<dbReference type="PROSITE" id="PS00086">
    <property type="entry name" value="CYTOCHROME_P450"/>
    <property type="match status" value="1"/>
</dbReference>
<evidence type="ECO:0000256" key="1">
    <source>
        <dbReference type="ARBA" id="ARBA00001971"/>
    </source>
</evidence>
<dbReference type="EMBL" id="JAKIXB020000014">
    <property type="protein sequence ID" value="KAL1602205.1"/>
    <property type="molecule type" value="Genomic_DNA"/>
</dbReference>
<dbReference type="Pfam" id="PF00067">
    <property type="entry name" value="p450"/>
    <property type="match status" value="1"/>
</dbReference>
<dbReference type="PANTHER" id="PTHR47582:SF1">
    <property type="entry name" value="P450, PUTATIVE (EUROFUNG)-RELATED"/>
    <property type="match status" value="1"/>
</dbReference>
<sequence length="387" mass="43053">MNMRWLTDFAAKMDPISNRKPIVDPDNTGKETISQGGGIEVENFFLWCRDVMTLATTRALYGDHDPFIRDKSLIEASWVFEEAVPYFLMSLAPSLTMPRSYQARKKLQATMSEYYTAEYHLSDPTASTLTVNRANALRKYGFTGNEIGLLESILPVVSTLNAIPTLYWLLLYILPNQSLVDELREEIAASIEISLSASTGVRTIIMNISKFESDLPLLVSCYREALRLCNHTVCNRRIMEDLSIKDETGRTYLLKKGVDVQLPAGVTQRATNVWGSDADQFRANRFGPPASKPSDADRTRKIAYIPFGGGRHLCPGRNFAFAEIVGCAAVLLLGFDIEASKIKFGDMRMRGPRLSSGTVKPVNGGEGLGAKINAREDFANVAWKFRA</sequence>
<keyword evidence="5" id="KW-0349">Heme</keyword>
<keyword evidence="3 5" id="KW-0479">Metal-binding</keyword>
<dbReference type="InterPro" id="IPR053007">
    <property type="entry name" value="CYP450_monoxygenase_sec-met"/>
</dbReference>
<keyword evidence="7" id="KW-1185">Reference proteome</keyword>
<dbReference type="SUPFAM" id="SSF48264">
    <property type="entry name" value="Cytochrome P450"/>
    <property type="match status" value="1"/>
</dbReference>
<name>A0ABR3RCM9_9PLEO</name>
<keyword evidence="5" id="KW-0560">Oxidoreductase</keyword>
<keyword evidence="5" id="KW-0503">Monooxygenase</keyword>
<dbReference type="PRINTS" id="PR00465">
    <property type="entry name" value="EP450IV"/>
</dbReference>
<proteinExistence type="inferred from homology"/>
<evidence type="ECO:0000256" key="5">
    <source>
        <dbReference type="RuleBase" id="RU000461"/>
    </source>
</evidence>
<evidence type="ECO:0000313" key="6">
    <source>
        <dbReference type="EMBL" id="KAL1602205.1"/>
    </source>
</evidence>
<reference evidence="6 7" key="1">
    <citation type="submission" date="2024-02" db="EMBL/GenBank/DDBJ databases">
        <title>De novo assembly and annotation of 12 fungi associated with fruit tree decline syndrome in Ontario, Canada.</title>
        <authorList>
            <person name="Sulman M."/>
            <person name="Ellouze W."/>
            <person name="Ilyukhin E."/>
        </authorList>
    </citation>
    <scope>NUCLEOTIDE SEQUENCE [LARGE SCALE GENOMIC DNA]</scope>
    <source>
        <strain evidence="6 7">M97-236</strain>
    </source>
</reference>
<comment type="cofactor">
    <cofactor evidence="1">
        <name>heme</name>
        <dbReference type="ChEBI" id="CHEBI:30413"/>
    </cofactor>
</comment>
<gene>
    <name evidence="6" type="ORF">SLS59_004892</name>
</gene>
<evidence type="ECO:0000313" key="7">
    <source>
        <dbReference type="Proteomes" id="UP001521222"/>
    </source>
</evidence>
<keyword evidence="4 5" id="KW-0408">Iron</keyword>
<evidence type="ECO:0000256" key="4">
    <source>
        <dbReference type="ARBA" id="ARBA00023004"/>
    </source>
</evidence>
<evidence type="ECO:0000256" key="3">
    <source>
        <dbReference type="ARBA" id="ARBA00022723"/>
    </source>
</evidence>
<protein>
    <recommendedName>
        <fullName evidence="8">Cytochrome P450</fullName>
    </recommendedName>
</protein>
<dbReference type="Proteomes" id="UP001521222">
    <property type="component" value="Unassembled WGS sequence"/>
</dbReference>
<comment type="similarity">
    <text evidence="2 5">Belongs to the cytochrome P450 family.</text>
</comment>
<dbReference type="PANTHER" id="PTHR47582">
    <property type="entry name" value="P450, PUTATIVE (EUROFUNG)-RELATED"/>
    <property type="match status" value="1"/>
</dbReference>
<comment type="caution">
    <text evidence="6">The sequence shown here is derived from an EMBL/GenBank/DDBJ whole genome shotgun (WGS) entry which is preliminary data.</text>
</comment>
<dbReference type="InterPro" id="IPR001128">
    <property type="entry name" value="Cyt_P450"/>
</dbReference>
<dbReference type="InterPro" id="IPR036396">
    <property type="entry name" value="Cyt_P450_sf"/>
</dbReference>
<dbReference type="InterPro" id="IPR017972">
    <property type="entry name" value="Cyt_P450_CS"/>
</dbReference>
<dbReference type="CDD" id="cd11040">
    <property type="entry name" value="CYP7_CYP8-like"/>
    <property type="match status" value="1"/>
</dbReference>